<dbReference type="GO" id="GO:0008276">
    <property type="term" value="F:protein methyltransferase activity"/>
    <property type="evidence" value="ECO:0007669"/>
    <property type="project" value="UniProtKB-UniRule"/>
</dbReference>
<dbReference type="CDD" id="cd02440">
    <property type="entry name" value="AdoMet_MTases"/>
    <property type="match status" value="1"/>
</dbReference>
<dbReference type="EMBL" id="AJYB01000011">
    <property type="protein sequence ID" value="EIM07875.1"/>
    <property type="molecule type" value="Genomic_DNA"/>
</dbReference>
<reference evidence="10" key="2">
    <citation type="submission" date="2016-07" db="EMBL/GenBank/DDBJ databases">
        <authorList>
            <person name="See-Too W.S."/>
        </authorList>
    </citation>
    <scope>NUCLEOTIDE SEQUENCE [LARGE SCALE GENOMIC DNA]</scope>
    <source>
        <strain evidence="10">DSM 14505</strain>
    </source>
</reference>
<keyword evidence="5 6" id="KW-0949">S-adenosyl-L-methionine</keyword>
<dbReference type="EC" id="2.1.1.-" evidence="6"/>
<evidence type="ECO:0000256" key="6">
    <source>
        <dbReference type="HAMAP-Rule" id="MF_00735"/>
    </source>
</evidence>
<reference evidence="7" key="3">
    <citation type="submission" date="2016-10" db="EMBL/GenBank/DDBJ databases">
        <authorList>
            <person name="See-Too W.S."/>
        </authorList>
    </citation>
    <scope>NUCLEOTIDE SEQUENCE</scope>
    <source>
        <strain evidence="7">DSM 14505</strain>
    </source>
</reference>
<dbReference type="OrthoDB" id="9785995at2"/>
<reference evidence="8 9" key="1">
    <citation type="journal article" date="2012" name="J. Bacteriol.">
        <title>Genome Sequence of the Antarctic Psychrophile Bacterium Planococcus antarcticus DSM 14505.</title>
        <authorList>
            <person name="Margolles A."/>
            <person name="Gueimonde M."/>
            <person name="Sanchez B."/>
        </authorList>
    </citation>
    <scope>NUCLEOTIDE SEQUENCE [LARGE SCALE GENOMIC DNA]</scope>
    <source>
        <strain evidence="8 9">DSM 14505</strain>
    </source>
</reference>
<dbReference type="RefSeq" id="WP_006828701.1">
    <property type="nucleotide sequence ID" value="NZ_AJYB01000011.1"/>
</dbReference>
<name>A0A1C7DIK7_9BACL</name>
<dbReference type="HAMAP" id="MF_00735">
    <property type="entry name" value="Methyltr_PrmA"/>
    <property type="match status" value="1"/>
</dbReference>
<dbReference type="GO" id="GO:0032259">
    <property type="term" value="P:methylation"/>
    <property type="evidence" value="ECO:0007669"/>
    <property type="project" value="UniProtKB-KW"/>
</dbReference>
<feature type="binding site" evidence="6">
    <location>
        <position position="162"/>
    </location>
    <ligand>
        <name>S-adenosyl-L-methionine</name>
        <dbReference type="ChEBI" id="CHEBI:59789"/>
    </ligand>
</feature>
<dbReference type="InterPro" id="IPR004498">
    <property type="entry name" value="Ribosomal_PrmA_MeTrfase"/>
</dbReference>
<keyword evidence="2 6" id="KW-0963">Cytoplasm</keyword>
<evidence type="ECO:0000256" key="3">
    <source>
        <dbReference type="ARBA" id="ARBA00022603"/>
    </source>
</evidence>
<dbReference type="NCBIfam" id="TIGR00406">
    <property type="entry name" value="prmA"/>
    <property type="match status" value="1"/>
</dbReference>
<proteinExistence type="inferred from homology"/>
<dbReference type="PANTHER" id="PTHR43648">
    <property type="entry name" value="ELECTRON TRANSFER FLAVOPROTEIN BETA SUBUNIT LYSINE METHYLTRANSFERASE"/>
    <property type="match status" value="1"/>
</dbReference>
<dbReference type="GO" id="GO:0005737">
    <property type="term" value="C:cytoplasm"/>
    <property type="evidence" value="ECO:0007669"/>
    <property type="project" value="UniProtKB-SubCell"/>
</dbReference>
<sequence length="313" mass="34241">MKWSELSIHTTNEAIEAVSNIMHEAGASGVVIEDSEDLTKAREDRFGEIYSLDPEDFPVDGVILKAYLPVNSFLGETVEAIKLAINNLVAFDINLGKNEVTVSEVNEEEWATAWKKYYHPVKISKRFTIVPTWETYNPVSSDELIIELDPGMAFGTGTHPTTVMSLQALEKTVRPNDRVIDIGTGSGVLAIGAALLSAKKVYALDLDEIAVRVAKINVKLNKVQDIVTVEEGNLVDKIDQPGDVVVANILAEVIMSFTDDAYNIVKPGGRYITSGIIAAKKNDVKAALEASGFAIEDVMMMEDWVTIISKKPE</sequence>
<dbReference type="Proteomes" id="UP000092661">
    <property type="component" value="Chromosome"/>
</dbReference>
<evidence type="ECO:0000313" key="9">
    <source>
        <dbReference type="Proteomes" id="UP000004725"/>
    </source>
</evidence>
<keyword evidence="4 6" id="KW-0808">Transferase</keyword>
<evidence type="ECO:0000313" key="8">
    <source>
        <dbReference type="EMBL" id="EIM07875.1"/>
    </source>
</evidence>
<dbReference type="Proteomes" id="UP000004725">
    <property type="component" value="Unassembled WGS sequence"/>
</dbReference>
<dbReference type="PIRSF" id="PIRSF000401">
    <property type="entry name" value="RPL11_MTase"/>
    <property type="match status" value="1"/>
</dbReference>
<evidence type="ECO:0000256" key="2">
    <source>
        <dbReference type="ARBA" id="ARBA00022490"/>
    </source>
</evidence>
<dbReference type="SUPFAM" id="SSF53335">
    <property type="entry name" value="S-adenosyl-L-methionine-dependent methyltransferases"/>
    <property type="match status" value="1"/>
</dbReference>
<dbReference type="AlphaFoldDB" id="A0A1C7DIK7"/>
<comment type="function">
    <text evidence="6">Methylates ribosomal protein L11.</text>
</comment>
<dbReference type="Gene3D" id="3.40.50.150">
    <property type="entry name" value="Vaccinia Virus protein VP39"/>
    <property type="match status" value="1"/>
</dbReference>
<dbReference type="KEGG" id="pana:BBH88_13525"/>
<feature type="binding site" evidence="6">
    <location>
        <position position="248"/>
    </location>
    <ligand>
        <name>S-adenosyl-L-methionine</name>
        <dbReference type="ChEBI" id="CHEBI:59789"/>
    </ligand>
</feature>
<gene>
    <name evidence="6 8" type="primary">prmA</name>
    <name evidence="8" type="ORF">A1A1_03447</name>
    <name evidence="7" type="ORF">BBH88_13525</name>
</gene>
<feature type="binding site" evidence="6">
    <location>
        <position position="205"/>
    </location>
    <ligand>
        <name>S-adenosyl-L-methionine</name>
        <dbReference type="ChEBI" id="CHEBI:59789"/>
    </ligand>
</feature>
<comment type="catalytic activity">
    <reaction evidence="6">
        <text>L-lysyl-[protein] + 3 S-adenosyl-L-methionine = N(6),N(6),N(6)-trimethyl-L-lysyl-[protein] + 3 S-adenosyl-L-homocysteine + 3 H(+)</text>
        <dbReference type="Rhea" id="RHEA:54192"/>
        <dbReference type="Rhea" id="RHEA-COMP:9752"/>
        <dbReference type="Rhea" id="RHEA-COMP:13826"/>
        <dbReference type="ChEBI" id="CHEBI:15378"/>
        <dbReference type="ChEBI" id="CHEBI:29969"/>
        <dbReference type="ChEBI" id="CHEBI:57856"/>
        <dbReference type="ChEBI" id="CHEBI:59789"/>
        <dbReference type="ChEBI" id="CHEBI:61961"/>
    </reaction>
</comment>
<evidence type="ECO:0000256" key="5">
    <source>
        <dbReference type="ARBA" id="ARBA00022691"/>
    </source>
</evidence>
<evidence type="ECO:0000256" key="4">
    <source>
        <dbReference type="ARBA" id="ARBA00022679"/>
    </source>
</evidence>
<keyword evidence="10" id="KW-1185">Reference proteome</keyword>
<dbReference type="eggNOG" id="COG2264">
    <property type="taxonomic scope" value="Bacteria"/>
</dbReference>
<evidence type="ECO:0000313" key="10">
    <source>
        <dbReference type="Proteomes" id="UP000092661"/>
    </source>
</evidence>
<comment type="similarity">
    <text evidence="1 6">Belongs to the methyltransferase superfamily. PrmA family.</text>
</comment>
<dbReference type="EMBL" id="CP016534">
    <property type="protein sequence ID" value="ANU11242.1"/>
    <property type="molecule type" value="Genomic_DNA"/>
</dbReference>
<keyword evidence="8" id="KW-0687">Ribonucleoprotein</keyword>
<organism evidence="8 9">
    <name type="scientific">Planococcus antarcticus DSM 14505</name>
    <dbReference type="NCBI Taxonomy" id="1185653"/>
    <lineage>
        <taxon>Bacteria</taxon>
        <taxon>Bacillati</taxon>
        <taxon>Bacillota</taxon>
        <taxon>Bacilli</taxon>
        <taxon>Bacillales</taxon>
        <taxon>Caryophanaceae</taxon>
        <taxon>Planococcus</taxon>
    </lineage>
</organism>
<dbReference type="PANTHER" id="PTHR43648:SF1">
    <property type="entry name" value="ELECTRON TRANSFER FLAVOPROTEIN BETA SUBUNIT LYSINE METHYLTRANSFERASE"/>
    <property type="match status" value="1"/>
</dbReference>
<dbReference type="Pfam" id="PF06325">
    <property type="entry name" value="PrmA"/>
    <property type="match status" value="1"/>
</dbReference>
<accession>A0A1C7DIK7</accession>
<keyword evidence="8" id="KW-0689">Ribosomal protein</keyword>
<dbReference type="InterPro" id="IPR029063">
    <property type="entry name" value="SAM-dependent_MTases_sf"/>
</dbReference>
<keyword evidence="3 6" id="KW-0489">Methyltransferase</keyword>
<dbReference type="GO" id="GO:0005840">
    <property type="term" value="C:ribosome"/>
    <property type="evidence" value="ECO:0007669"/>
    <property type="project" value="UniProtKB-KW"/>
</dbReference>
<feature type="binding site" evidence="6">
    <location>
        <position position="183"/>
    </location>
    <ligand>
        <name>S-adenosyl-L-methionine</name>
        <dbReference type="ChEBI" id="CHEBI:59789"/>
    </ligand>
</feature>
<protein>
    <recommendedName>
        <fullName evidence="6">Ribosomal protein L11 methyltransferase</fullName>
        <shortName evidence="6">L11 Mtase</shortName>
        <ecNumber evidence="6">2.1.1.-</ecNumber>
    </recommendedName>
</protein>
<evidence type="ECO:0000256" key="1">
    <source>
        <dbReference type="ARBA" id="ARBA00009741"/>
    </source>
</evidence>
<dbReference type="InterPro" id="IPR050078">
    <property type="entry name" value="Ribosomal_L11_MeTrfase_PrmA"/>
</dbReference>
<comment type="subcellular location">
    <subcellularLocation>
        <location evidence="6">Cytoplasm</location>
    </subcellularLocation>
</comment>
<evidence type="ECO:0000313" key="7">
    <source>
        <dbReference type="EMBL" id="ANU11242.1"/>
    </source>
</evidence>